<proteinExistence type="inferred from homology"/>
<dbReference type="GO" id="GO:0016020">
    <property type="term" value="C:membrane"/>
    <property type="evidence" value="ECO:0007669"/>
    <property type="project" value="InterPro"/>
</dbReference>
<feature type="transmembrane region" description="Helical" evidence="2">
    <location>
        <begin position="188"/>
        <end position="207"/>
    </location>
</feature>
<keyword evidence="2" id="KW-0812">Transmembrane</keyword>
<comment type="similarity">
    <text evidence="1">Belongs to the EamA transporter family.</text>
</comment>
<evidence type="ECO:0000259" key="3">
    <source>
        <dbReference type="Pfam" id="PF00892"/>
    </source>
</evidence>
<evidence type="ECO:0000256" key="1">
    <source>
        <dbReference type="ARBA" id="ARBA00007362"/>
    </source>
</evidence>
<name>A0A366I119_9FIRM</name>
<dbReference type="SUPFAM" id="SSF103481">
    <property type="entry name" value="Multidrug resistance efflux transporter EmrE"/>
    <property type="match status" value="2"/>
</dbReference>
<feature type="transmembrane region" description="Helical" evidence="2">
    <location>
        <begin position="275"/>
        <end position="295"/>
    </location>
</feature>
<feature type="transmembrane region" description="Helical" evidence="2">
    <location>
        <begin position="133"/>
        <end position="150"/>
    </location>
</feature>
<protein>
    <submittedName>
        <fullName evidence="4">Drug/metabolite transporter (DMT)-like permease</fullName>
    </submittedName>
</protein>
<organism evidence="4 5">
    <name type="scientific">Alkalibaculum bacchi</name>
    <dbReference type="NCBI Taxonomy" id="645887"/>
    <lineage>
        <taxon>Bacteria</taxon>
        <taxon>Bacillati</taxon>
        <taxon>Bacillota</taxon>
        <taxon>Clostridia</taxon>
        <taxon>Eubacteriales</taxon>
        <taxon>Eubacteriaceae</taxon>
        <taxon>Alkalibaculum</taxon>
    </lineage>
</organism>
<keyword evidence="5" id="KW-1185">Reference proteome</keyword>
<feature type="transmembrane region" description="Helical" evidence="2">
    <location>
        <begin position="95"/>
        <end position="121"/>
    </location>
</feature>
<accession>A0A366I119</accession>
<feature type="transmembrane region" description="Helical" evidence="2">
    <location>
        <begin position="219"/>
        <end position="238"/>
    </location>
</feature>
<keyword evidence="2" id="KW-0472">Membrane</keyword>
<evidence type="ECO:0000313" key="5">
    <source>
        <dbReference type="Proteomes" id="UP000253490"/>
    </source>
</evidence>
<dbReference type="Pfam" id="PF00892">
    <property type="entry name" value="EamA"/>
    <property type="match status" value="2"/>
</dbReference>
<dbReference type="OrthoDB" id="6707571at2"/>
<feature type="transmembrane region" description="Helical" evidence="2">
    <location>
        <begin position="39"/>
        <end position="58"/>
    </location>
</feature>
<dbReference type="PANTHER" id="PTHR22911:SF133">
    <property type="entry name" value="MEMBRANE PROTEIN"/>
    <property type="match status" value="1"/>
</dbReference>
<feature type="domain" description="EamA" evidence="3">
    <location>
        <begin position="8"/>
        <end position="144"/>
    </location>
</feature>
<feature type="transmembrane region" description="Helical" evidence="2">
    <location>
        <begin position="156"/>
        <end position="176"/>
    </location>
</feature>
<dbReference type="AlphaFoldDB" id="A0A366I119"/>
<feature type="domain" description="EamA" evidence="3">
    <location>
        <begin position="157"/>
        <end position="292"/>
    </location>
</feature>
<dbReference type="InterPro" id="IPR000620">
    <property type="entry name" value="EamA_dom"/>
</dbReference>
<evidence type="ECO:0000256" key="2">
    <source>
        <dbReference type="SAM" id="Phobius"/>
    </source>
</evidence>
<evidence type="ECO:0000313" key="4">
    <source>
        <dbReference type="EMBL" id="RBP61036.1"/>
    </source>
</evidence>
<comment type="caution">
    <text evidence="4">The sequence shown here is derived from an EMBL/GenBank/DDBJ whole genome shotgun (WGS) entry which is preliminary data.</text>
</comment>
<keyword evidence="2" id="KW-1133">Transmembrane helix</keyword>
<dbReference type="Proteomes" id="UP000253490">
    <property type="component" value="Unassembled WGS sequence"/>
</dbReference>
<dbReference type="EMBL" id="QNRX01000015">
    <property type="protein sequence ID" value="RBP61036.1"/>
    <property type="molecule type" value="Genomic_DNA"/>
</dbReference>
<sequence>MEKRRSLQGYLLVFMSGVSWGLGGYLVTQMSNMGVSSLMTAFSGHFIALLPLFLYLIVKKGMNGLKISKRGLLYSILLGALTKGIFKLANDTAVTLVGVAAASILMYLAPVFTAIMSVIFFKEKLRGYQHFAVLLNLVGCILMVTGGNFAELNISGLGLTLGVISGFLYALNTIIGKVATDGDDPETMTFYMLLFSAMATSIFAKPWQHLDLFTNSTFLFWAFLNSMSTGLIANLLYLKGLSMGVDASKATIIASGEVVIATLSGVFLLNEKINFIGSFGIVIMLISIVLMNITIPTKQKEVTENEIVSS</sequence>
<feature type="transmembrane region" description="Helical" evidence="2">
    <location>
        <begin position="70"/>
        <end position="89"/>
    </location>
</feature>
<reference evidence="4 5" key="1">
    <citation type="submission" date="2018-06" db="EMBL/GenBank/DDBJ databases">
        <title>Genomic Encyclopedia of Type Strains, Phase IV (KMG-IV): sequencing the most valuable type-strain genomes for metagenomic binning, comparative biology and taxonomic classification.</title>
        <authorList>
            <person name="Goeker M."/>
        </authorList>
    </citation>
    <scope>NUCLEOTIDE SEQUENCE [LARGE SCALE GENOMIC DNA]</scope>
    <source>
        <strain evidence="4 5">DSM 22112</strain>
    </source>
</reference>
<dbReference type="RefSeq" id="WP_113921251.1">
    <property type="nucleotide sequence ID" value="NZ_QNRX01000015.1"/>
</dbReference>
<feature type="transmembrane region" description="Helical" evidence="2">
    <location>
        <begin position="7"/>
        <end position="27"/>
    </location>
</feature>
<gene>
    <name evidence="4" type="ORF">DES36_11535</name>
</gene>
<feature type="transmembrane region" description="Helical" evidence="2">
    <location>
        <begin position="250"/>
        <end position="269"/>
    </location>
</feature>
<dbReference type="PANTHER" id="PTHR22911">
    <property type="entry name" value="ACYL-MALONYL CONDENSING ENZYME-RELATED"/>
    <property type="match status" value="1"/>
</dbReference>
<dbReference type="InterPro" id="IPR037185">
    <property type="entry name" value="EmrE-like"/>
</dbReference>